<protein>
    <submittedName>
        <fullName evidence="2">Uncharacterized protein</fullName>
    </submittedName>
</protein>
<keyword evidence="1" id="KW-0812">Transmembrane</keyword>
<proteinExistence type="predicted"/>
<dbReference type="OrthoDB" id="9888134at2"/>
<dbReference type="EMBL" id="MWWX01000013">
    <property type="protein sequence ID" value="OZG60731.1"/>
    <property type="molecule type" value="Genomic_DNA"/>
</dbReference>
<feature type="transmembrane region" description="Helical" evidence="1">
    <location>
        <begin position="60"/>
        <end position="86"/>
    </location>
</feature>
<dbReference type="Proteomes" id="UP000216352">
    <property type="component" value="Unassembled WGS sequence"/>
</dbReference>
<gene>
    <name evidence="2" type="ORF">BLEM_1700</name>
</gene>
<evidence type="ECO:0000256" key="1">
    <source>
        <dbReference type="SAM" id="Phobius"/>
    </source>
</evidence>
<evidence type="ECO:0000313" key="2">
    <source>
        <dbReference type="EMBL" id="OZG60731.1"/>
    </source>
</evidence>
<keyword evidence="1" id="KW-1133">Transmembrane helix</keyword>
<reference evidence="2 3" key="1">
    <citation type="journal article" date="2017" name="BMC Genomics">
        <title>Comparative genomic and phylogenomic analyses of the Bifidobacteriaceae family.</title>
        <authorList>
            <person name="Lugli G.A."/>
            <person name="Milani C."/>
            <person name="Turroni F."/>
            <person name="Duranti S."/>
            <person name="Mancabelli L."/>
            <person name="Mangifesta M."/>
            <person name="Ferrario C."/>
            <person name="Modesto M."/>
            <person name="Mattarelli P."/>
            <person name="Jiri K."/>
            <person name="van Sinderen D."/>
            <person name="Ventura M."/>
        </authorList>
    </citation>
    <scope>NUCLEOTIDE SEQUENCE [LARGE SCALE GENOMIC DNA]</scope>
    <source>
        <strain evidence="2 3">DSM 28807</strain>
    </source>
</reference>
<keyword evidence="1" id="KW-0472">Membrane</keyword>
<dbReference type="STRING" id="1603886.GCA_001895165_02272"/>
<accession>A0A261FNH7</accession>
<keyword evidence="3" id="KW-1185">Reference proteome</keyword>
<dbReference type="AlphaFoldDB" id="A0A261FNH7"/>
<evidence type="ECO:0000313" key="3">
    <source>
        <dbReference type="Proteomes" id="UP000216352"/>
    </source>
</evidence>
<comment type="caution">
    <text evidence="2">The sequence shown here is derived from an EMBL/GenBank/DDBJ whole genome shotgun (WGS) entry which is preliminary data.</text>
</comment>
<organism evidence="2 3">
    <name type="scientific">Bifidobacterium lemurum</name>
    <dbReference type="NCBI Taxonomy" id="1603886"/>
    <lineage>
        <taxon>Bacteria</taxon>
        <taxon>Bacillati</taxon>
        <taxon>Actinomycetota</taxon>
        <taxon>Actinomycetes</taxon>
        <taxon>Bifidobacteriales</taxon>
        <taxon>Bifidobacteriaceae</taxon>
        <taxon>Bifidobacterium</taxon>
    </lineage>
</organism>
<sequence length="89" mass="9810">MSFNVMFSLFVVAAACFIEAVFSKLVNEFGRRRIGRHGYPRLRVRGEFEDDGLKDDLDDLMFVLGCVNLLAGLAIGLVSGDLWILAGAL</sequence>
<dbReference type="RefSeq" id="WP_072727103.1">
    <property type="nucleotide sequence ID" value="NZ_BDIS01000035.1"/>
</dbReference>
<name>A0A261FNH7_9BIFI</name>